<feature type="compositionally biased region" description="Basic residues" evidence="11">
    <location>
        <begin position="281"/>
        <end position="293"/>
    </location>
</feature>
<evidence type="ECO:0000256" key="8">
    <source>
        <dbReference type="ARBA" id="ARBA00054167"/>
    </source>
</evidence>
<dbReference type="SUPFAM" id="SSF56808">
    <property type="entry name" value="Ribosomal protein L1"/>
    <property type="match status" value="1"/>
</dbReference>
<feature type="domain" description="Peptidase S9 prolyl oligopeptidase catalytic" evidence="12">
    <location>
        <begin position="572"/>
        <end position="637"/>
    </location>
</feature>
<dbReference type="InterPro" id="IPR029058">
    <property type="entry name" value="AB_hydrolase_fold"/>
</dbReference>
<evidence type="ECO:0000256" key="5">
    <source>
        <dbReference type="ARBA" id="ARBA00022990"/>
    </source>
</evidence>
<dbReference type="GO" id="GO:0005730">
    <property type="term" value="C:nucleolus"/>
    <property type="evidence" value="ECO:0007669"/>
    <property type="project" value="UniProtKB-SubCell"/>
</dbReference>
<comment type="function">
    <text evidence="8">Regulates cellular senescence through inhibition of PTEN translation. Acts as a pro-apoptotic regulator in response to DNA damage.</text>
</comment>
<feature type="region of interest" description="Disordered" evidence="11">
    <location>
        <begin position="257"/>
        <end position="521"/>
    </location>
</feature>
<evidence type="ECO:0000259" key="12">
    <source>
        <dbReference type="Pfam" id="PF00326"/>
    </source>
</evidence>
<dbReference type="InterPro" id="IPR028364">
    <property type="entry name" value="Ribosomal_uL1/biogenesis"/>
</dbReference>
<reference evidence="14" key="1">
    <citation type="journal article" date="2017" name="Nat. Ecol. Evol.">
        <title>Genome expansion and lineage-specific genetic innovations in the forest pathogenic fungi Armillaria.</title>
        <authorList>
            <person name="Sipos G."/>
            <person name="Prasanna A.N."/>
            <person name="Walter M.C."/>
            <person name="O'Connor E."/>
            <person name="Balint B."/>
            <person name="Krizsan K."/>
            <person name="Kiss B."/>
            <person name="Hess J."/>
            <person name="Varga T."/>
            <person name="Slot J."/>
            <person name="Riley R."/>
            <person name="Boka B."/>
            <person name="Rigling D."/>
            <person name="Barry K."/>
            <person name="Lee J."/>
            <person name="Mihaltcheva S."/>
            <person name="LaButti K."/>
            <person name="Lipzen A."/>
            <person name="Waldron R."/>
            <person name="Moloney N.M."/>
            <person name="Sperisen C."/>
            <person name="Kredics L."/>
            <person name="Vagvoelgyi C."/>
            <person name="Patrignani A."/>
            <person name="Fitzpatrick D."/>
            <person name="Nagy I."/>
            <person name="Doyle S."/>
            <person name="Anderson J.B."/>
            <person name="Grigoriev I.V."/>
            <person name="Gueldener U."/>
            <person name="Muensterkoetter M."/>
            <person name="Nagy L.G."/>
        </authorList>
    </citation>
    <scope>NUCLEOTIDE SEQUENCE [LARGE SCALE GENOMIC DNA]</scope>
    <source>
        <strain evidence="14">C18/9</strain>
    </source>
</reference>
<dbReference type="GO" id="GO:0008236">
    <property type="term" value="F:serine-type peptidase activity"/>
    <property type="evidence" value="ECO:0007669"/>
    <property type="project" value="InterPro"/>
</dbReference>
<feature type="compositionally biased region" description="Pro residues" evidence="11">
    <location>
        <begin position="406"/>
        <end position="416"/>
    </location>
</feature>
<name>A0A284REL9_ARMOS</name>
<dbReference type="EMBL" id="FUEG01000008">
    <property type="protein sequence ID" value="SJL07175.1"/>
    <property type="molecule type" value="Genomic_DNA"/>
</dbReference>
<organism evidence="13 14">
    <name type="scientific">Armillaria ostoyae</name>
    <name type="common">Armillaria root rot fungus</name>
    <dbReference type="NCBI Taxonomy" id="47428"/>
    <lineage>
        <taxon>Eukaryota</taxon>
        <taxon>Fungi</taxon>
        <taxon>Dikarya</taxon>
        <taxon>Basidiomycota</taxon>
        <taxon>Agaricomycotina</taxon>
        <taxon>Agaricomycetes</taxon>
        <taxon>Agaricomycetidae</taxon>
        <taxon>Agaricales</taxon>
        <taxon>Marasmiineae</taxon>
        <taxon>Physalacriaceae</taxon>
        <taxon>Armillaria</taxon>
    </lineage>
</organism>
<evidence type="ECO:0000256" key="3">
    <source>
        <dbReference type="ARBA" id="ARBA00022553"/>
    </source>
</evidence>
<dbReference type="OrthoDB" id="10251727at2759"/>
<dbReference type="STRING" id="47428.A0A284REL9"/>
<dbReference type="Pfam" id="PF00687">
    <property type="entry name" value="Ribosomal_L1"/>
    <property type="match status" value="1"/>
</dbReference>
<dbReference type="FunFam" id="3.40.50.790:FF:000004">
    <property type="entry name" value="Ribosomal L1 domain-containing 1-like 1"/>
    <property type="match status" value="1"/>
</dbReference>
<comment type="subcellular location">
    <subcellularLocation>
        <location evidence="1">Nucleus</location>
        <location evidence="1">Nucleolus</location>
    </subcellularLocation>
</comment>
<dbReference type="CDD" id="cd00403">
    <property type="entry name" value="Ribosomal_L1"/>
    <property type="match status" value="1"/>
</dbReference>
<dbReference type="Gene3D" id="3.40.50.790">
    <property type="match status" value="1"/>
</dbReference>
<dbReference type="Gene3D" id="3.40.50.1820">
    <property type="entry name" value="alpha/beta hydrolase"/>
    <property type="match status" value="1"/>
</dbReference>
<evidence type="ECO:0000256" key="2">
    <source>
        <dbReference type="ARBA" id="ARBA00022499"/>
    </source>
</evidence>
<evidence type="ECO:0000256" key="1">
    <source>
        <dbReference type="ARBA" id="ARBA00004604"/>
    </source>
</evidence>
<feature type="compositionally biased region" description="Acidic residues" evidence="11">
    <location>
        <begin position="260"/>
        <end position="274"/>
    </location>
</feature>
<keyword evidence="7" id="KW-0539">Nucleus</keyword>
<dbReference type="InterPro" id="IPR023674">
    <property type="entry name" value="Ribosomal_uL1-like"/>
</dbReference>
<evidence type="ECO:0000256" key="10">
    <source>
        <dbReference type="ARBA" id="ARBA00070787"/>
    </source>
</evidence>
<protein>
    <recommendedName>
        <fullName evidence="10">Ribosomal L1 domain-containing protein 1</fullName>
    </recommendedName>
</protein>
<keyword evidence="14" id="KW-1185">Reference proteome</keyword>
<evidence type="ECO:0000256" key="9">
    <source>
        <dbReference type="ARBA" id="ARBA00061550"/>
    </source>
</evidence>
<dbReference type="OMA" id="NVWLVVN"/>
<gene>
    <name evidence="13" type="ORF">ARMOST_10518</name>
</gene>
<dbReference type="GO" id="GO:0006508">
    <property type="term" value="P:proteolysis"/>
    <property type="evidence" value="ECO:0007669"/>
    <property type="project" value="InterPro"/>
</dbReference>
<dbReference type="AlphaFoldDB" id="A0A284REL9"/>
<keyword evidence="6" id="KW-0175">Coiled coil</keyword>
<accession>A0A284REL9</accession>
<evidence type="ECO:0000256" key="7">
    <source>
        <dbReference type="ARBA" id="ARBA00023242"/>
    </source>
</evidence>
<dbReference type="InterPro" id="IPR001375">
    <property type="entry name" value="Peptidase_S9_cat"/>
</dbReference>
<dbReference type="Pfam" id="PF00326">
    <property type="entry name" value="Peptidase_S9"/>
    <property type="match status" value="1"/>
</dbReference>
<evidence type="ECO:0000313" key="13">
    <source>
        <dbReference type="EMBL" id="SJL07175.1"/>
    </source>
</evidence>
<keyword evidence="4" id="KW-0832">Ubl conjugation</keyword>
<dbReference type="SUPFAM" id="SSF53474">
    <property type="entry name" value="alpha/beta-Hydrolases"/>
    <property type="match status" value="1"/>
</dbReference>
<evidence type="ECO:0000256" key="6">
    <source>
        <dbReference type="ARBA" id="ARBA00023054"/>
    </source>
</evidence>
<evidence type="ECO:0000313" key="14">
    <source>
        <dbReference type="Proteomes" id="UP000219338"/>
    </source>
</evidence>
<sequence length="661" mass="71560">MAGDELIDSRVSVKQCRRAVDAIHSYQAKKTDKESANELLPGKEQIVWLNVAVKKVASERKIMPVRIPVVHPIVDPRTSGVCLITKDPQREYKDLLEANDIKFISRVVGITKLKGKFKPFEARRILLKENGLFLADDRVIPLLPKLLGEKWFNAKKQPIPVTLTRKDLKKELEHAIQSTYMNQNRGTNTAVKIGNMTHTPAQILANLKVALPVIAKRISGGWDNVQALSIKTSSSASLPIWSCPLGDEEGGRWAGLNVDLDVEGGGDGDDDEAMEVDKPASKKPKSPSNGKKRAAADDEPEETSKPKKKTKGVEGKSAPEPSKAVKGKALVTADASPKKEKVKAATSSATKVAADSSKKSKALAPKDSVPPATKPTPSADAPSTNDGSNKSKKRKAKASSDASVPAPAPVPAPGPSPASETKKLKKKVPEITQPVKKDEGTGTKQAKKQKSVNKEIDTPSTVDGDAKSKKVSPKETVAPSVSAPKKDKSKKAKSADDGVAKAPADSLTADELKKKRSAAPETPLAKKWSESFLSQGFHIWTPTVARKILSIKIHPEDVENFCKFDTSLVWDRFPQGTDVLTIHGLSDTQVPPYDAVIYARALSNRDPGTHSLHLMEHADHNFIGRQDEVVATILEWWGARERGDLQSGIWRGTAADLRGKM</sequence>
<keyword evidence="2" id="KW-1017">Isopeptide bond</keyword>
<dbReference type="InterPro" id="IPR016095">
    <property type="entry name" value="Ribosomal_uL1_3-a/b-sand"/>
</dbReference>
<keyword evidence="3" id="KW-0597">Phosphoprotein</keyword>
<feature type="compositionally biased region" description="Low complexity" evidence="11">
    <location>
        <begin position="344"/>
        <end position="355"/>
    </location>
</feature>
<evidence type="ECO:0000256" key="4">
    <source>
        <dbReference type="ARBA" id="ARBA00022843"/>
    </source>
</evidence>
<keyword evidence="5" id="KW-0007">Acetylation</keyword>
<comment type="similarity">
    <text evidence="9">Belongs to the universal ribosomal protein uL1 family. Highly divergent.</text>
</comment>
<dbReference type="Proteomes" id="UP000219338">
    <property type="component" value="Unassembled WGS sequence"/>
</dbReference>
<proteinExistence type="inferred from homology"/>
<evidence type="ECO:0000256" key="11">
    <source>
        <dbReference type="SAM" id="MobiDB-lite"/>
    </source>
</evidence>